<dbReference type="EMBL" id="FMWP01000088">
    <property type="protein sequence ID" value="SCZ96308.1"/>
    <property type="molecule type" value="Genomic_DNA"/>
</dbReference>
<proteinExistence type="predicted"/>
<gene>
    <name evidence="2" type="ORF">BZ3500_MVSOF-1268-A1-R1_CHR8-2G10107</name>
</gene>
<evidence type="ECO:0000313" key="2">
    <source>
        <dbReference type="EMBL" id="SCZ96308.1"/>
    </source>
</evidence>
<protein>
    <submittedName>
        <fullName evidence="2">BZ3500_MvSof-1268-A1-R1_Chr8-2g10107 protein</fullName>
    </submittedName>
</protein>
<keyword evidence="3" id="KW-1185">Reference proteome</keyword>
<accession>A0A2X0L570</accession>
<dbReference type="Proteomes" id="UP000249723">
    <property type="component" value="Unassembled WGS sequence"/>
</dbReference>
<evidence type="ECO:0000313" key="3">
    <source>
        <dbReference type="Proteomes" id="UP000249723"/>
    </source>
</evidence>
<feature type="region of interest" description="Disordered" evidence="1">
    <location>
        <begin position="1"/>
        <end position="22"/>
    </location>
</feature>
<reference evidence="3" key="1">
    <citation type="submission" date="2016-10" db="EMBL/GenBank/DDBJ databases">
        <authorList>
            <person name="Jeantristanb JTB J.-T."/>
            <person name="Ricardo R."/>
        </authorList>
    </citation>
    <scope>NUCLEOTIDE SEQUENCE [LARGE SCALE GENOMIC DNA]</scope>
</reference>
<dbReference type="AlphaFoldDB" id="A0A2X0L570"/>
<sequence>MVFLNSDVTGEEPSVSSPSMTIPASIRAGWDGRAIKLLTRSMTS</sequence>
<evidence type="ECO:0000256" key="1">
    <source>
        <dbReference type="SAM" id="MobiDB-lite"/>
    </source>
</evidence>
<name>A0A2X0L570_9BASI</name>
<organism evidence="2 3">
    <name type="scientific">Microbotryum saponariae</name>
    <dbReference type="NCBI Taxonomy" id="289078"/>
    <lineage>
        <taxon>Eukaryota</taxon>
        <taxon>Fungi</taxon>
        <taxon>Dikarya</taxon>
        <taxon>Basidiomycota</taxon>
        <taxon>Pucciniomycotina</taxon>
        <taxon>Microbotryomycetes</taxon>
        <taxon>Microbotryales</taxon>
        <taxon>Microbotryaceae</taxon>
        <taxon>Microbotryum</taxon>
    </lineage>
</organism>